<dbReference type="AlphaFoldDB" id="A0A5J5EIE3"/>
<feature type="compositionally biased region" description="Basic and acidic residues" evidence="1">
    <location>
        <begin position="68"/>
        <end position="80"/>
    </location>
</feature>
<accession>A0A5J5EIE3</accession>
<dbReference type="InParanoid" id="A0A5J5EIE3"/>
<proteinExistence type="predicted"/>
<dbReference type="OrthoDB" id="5100184at2759"/>
<comment type="caution">
    <text evidence="2">The sequence shown here is derived from an EMBL/GenBank/DDBJ whole genome shotgun (WGS) entry which is preliminary data.</text>
</comment>
<name>A0A5J5EIE3_9PEZI</name>
<dbReference type="Proteomes" id="UP000326924">
    <property type="component" value="Unassembled WGS sequence"/>
</dbReference>
<evidence type="ECO:0000313" key="2">
    <source>
        <dbReference type="EMBL" id="KAA8894913.1"/>
    </source>
</evidence>
<feature type="non-terminal residue" evidence="2">
    <location>
        <position position="96"/>
    </location>
</feature>
<feature type="non-terminal residue" evidence="2">
    <location>
        <position position="1"/>
    </location>
</feature>
<keyword evidence="3" id="KW-1185">Reference proteome</keyword>
<evidence type="ECO:0000256" key="1">
    <source>
        <dbReference type="SAM" id="MobiDB-lite"/>
    </source>
</evidence>
<evidence type="ECO:0000313" key="3">
    <source>
        <dbReference type="Proteomes" id="UP000326924"/>
    </source>
</evidence>
<gene>
    <name evidence="2" type="ORF">FN846DRAFT_764251</name>
</gene>
<feature type="region of interest" description="Disordered" evidence="1">
    <location>
        <begin position="45"/>
        <end position="80"/>
    </location>
</feature>
<protein>
    <submittedName>
        <fullName evidence="2">Uncharacterized protein</fullName>
    </submittedName>
</protein>
<reference evidence="2 3" key="1">
    <citation type="submission" date="2019-09" db="EMBL/GenBank/DDBJ databases">
        <title>Draft genome of the ectomycorrhizal ascomycete Sphaerosporella brunnea.</title>
        <authorList>
            <consortium name="DOE Joint Genome Institute"/>
            <person name="Benucci G.M."/>
            <person name="Marozzi G."/>
            <person name="Antonielli L."/>
            <person name="Sanchez S."/>
            <person name="Marco P."/>
            <person name="Wang X."/>
            <person name="Falini L.B."/>
            <person name="Barry K."/>
            <person name="Haridas S."/>
            <person name="Lipzen A."/>
            <person name="Labutti K."/>
            <person name="Grigoriev I.V."/>
            <person name="Murat C."/>
            <person name="Martin F."/>
            <person name="Albertini E."/>
            <person name="Donnini D."/>
            <person name="Bonito G."/>
        </authorList>
    </citation>
    <scope>NUCLEOTIDE SEQUENCE [LARGE SCALE GENOMIC DNA]</scope>
    <source>
        <strain evidence="2 3">Sb_GMNB300</strain>
    </source>
</reference>
<organism evidence="2 3">
    <name type="scientific">Sphaerosporella brunnea</name>
    <dbReference type="NCBI Taxonomy" id="1250544"/>
    <lineage>
        <taxon>Eukaryota</taxon>
        <taxon>Fungi</taxon>
        <taxon>Dikarya</taxon>
        <taxon>Ascomycota</taxon>
        <taxon>Pezizomycotina</taxon>
        <taxon>Pezizomycetes</taxon>
        <taxon>Pezizales</taxon>
        <taxon>Pyronemataceae</taxon>
        <taxon>Sphaerosporella</taxon>
    </lineage>
</organism>
<dbReference type="EMBL" id="VXIS01000302">
    <property type="protein sequence ID" value="KAA8894913.1"/>
    <property type="molecule type" value="Genomic_DNA"/>
</dbReference>
<sequence>NQAGHLFDTLNDYKIHHLVGKFDVDNASDNDTALEEIRHRSQAEGYLSFDPVEDRPNVDAFESGNRSQPDREATDDIAELDRWRRKGPLGRLHNVL</sequence>